<dbReference type="EMBL" id="CP039354">
    <property type="protein sequence ID" value="QCE10601.1"/>
    <property type="molecule type" value="Genomic_DNA"/>
</dbReference>
<gene>
    <name evidence="8" type="ORF">DEO72_LG10g1831</name>
</gene>
<evidence type="ECO:0000313" key="8">
    <source>
        <dbReference type="EMBL" id="QCE10601.1"/>
    </source>
</evidence>
<dbReference type="InterPro" id="IPR003340">
    <property type="entry name" value="B3_DNA-bd"/>
</dbReference>
<dbReference type="PANTHER" id="PTHR31674:SF62">
    <property type="entry name" value="B3 DOMAIN-CONTAINING PROTEIN REM14-RELATED"/>
    <property type="match status" value="1"/>
</dbReference>
<dbReference type="SUPFAM" id="SSF101936">
    <property type="entry name" value="DNA-binding pseudobarrel domain"/>
    <property type="match status" value="1"/>
</dbReference>
<evidence type="ECO:0000256" key="1">
    <source>
        <dbReference type="ARBA" id="ARBA00004123"/>
    </source>
</evidence>
<name>A0A4D6NCI1_VIGUN</name>
<keyword evidence="3" id="KW-0805">Transcription regulation</keyword>
<keyword evidence="4" id="KW-0238">DNA-binding</keyword>
<dbReference type="Proteomes" id="UP000501690">
    <property type="component" value="Linkage Group LG10"/>
</dbReference>
<keyword evidence="5" id="KW-0804">Transcription</keyword>
<dbReference type="InterPro" id="IPR039218">
    <property type="entry name" value="REM_fam"/>
</dbReference>
<sequence>MASSSRNAMMYYHPFWEYIQFDPGFVVYWSKEVRHNLNYLVDPRGNKIVIRIGQTSVPENFFCGGYEIASFYKLKENYFVAIKYLGNRVFDLRIFDTDMTEIQYPAPKNPTDVHPEIPLPRFFNCFNVKLSIQQESITLADAFSRFWDPTFASDNFEMIDPYLDAQFADVALVKSQTSYNLSNESGDLWECNIRWSNRSGMGCYITQGWNQFCIDNGLEAGNKVMFGVDKNRSRTIHVLIT</sequence>
<evidence type="ECO:0000256" key="5">
    <source>
        <dbReference type="ARBA" id="ARBA00023163"/>
    </source>
</evidence>
<keyword evidence="9" id="KW-1185">Reference proteome</keyword>
<evidence type="ECO:0000256" key="2">
    <source>
        <dbReference type="ARBA" id="ARBA00022737"/>
    </source>
</evidence>
<dbReference type="PROSITE" id="PS50863">
    <property type="entry name" value="B3"/>
    <property type="match status" value="1"/>
</dbReference>
<dbReference type="InterPro" id="IPR015300">
    <property type="entry name" value="DNA-bd_pseudobarrel_sf"/>
</dbReference>
<dbReference type="GO" id="GO:0003677">
    <property type="term" value="F:DNA binding"/>
    <property type="evidence" value="ECO:0007669"/>
    <property type="project" value="UniProtKB-KW"/>
</dbReference>
<evidence type="ECO:0000256" key="4">
    <source>
        <dbReference type="ARBA" id="ARBA00023125"/>
    </source>
</evidence>
<accession>A0A4D6NCI1</accession>
<comment type="subcellular location">
    <subcellularLocation>
        <location evidence="1">Nucleus</location>
    </subcellularLocation>
</comment>
<keyword evidence="2" id="KW-0677">Repeat</keyword>
<evidence type="ECO:0000313" key="9">
    <source>
        <dbReference type="Proteomes" id="UP000501690"/>
    </source>
</evidence>
<dbReference type="PANTHER" id="PTHR31674">
    <property type="entry name" value="B3 DOMAIN-CONTAINING PROTEIN REM-LIKE 3-RELATED"/>
    <property type="match status" value="1"/>
</dbReference>
<evidence type="ECO:0000256" key="6">
    <source>
        <dbReference type="ARBA" id="ARBA00023242"/>
    </source>
</evidence>
<feature type="domain" description="TF-B3" evidence="7">
    <location>
        <begin position="146"/>
        <end position="241"/>
    </location>
</feature>
<evidence type="ECO:0000256" key="3">
    <source>
        <dbReference type="ARBA" id="ARBA00023015"/>
    </source>
</evidence>
<evidence type="ECO:0000259" key="7">
    <source>
        <dbReference type="PROSITE" id="PS50863"/>
    </source>
</evidence>
<dbReference type="AlphaFoldDB" id="A0A4D6NCI1"/>
<dbReference type="Pfam" id="PF02362">
    <property type="entry name" value="B3"/>
    <property type="match status" value="1"/>
</dbReference>
<proteinExistence type="predicted"/>
<protein>
    <recommendedName>
        <fullName evidence="7">TF-B3 domain-containing protein</fullName>
    </recommendedName>
</protein>
<organism evidence="8 9">
    <name type="scientific">Vigna unguiculata</name>
    <name type="common">Cowpea</name>
    <dbReference type="NCBI Taxonomy" id="3917"/>
    <lineage>
        <taxon>Eukaryota</taxon>
        <taxon>Viridiplantae</taxon>
        <taxon>Streptophyta</taxon>
        <taxon>Embryophyta</taxon>
        <taxon>Tracheophyta</taxon>
        <taxon>Spermatophyta</taxon>
        <taxon>Magnoliopsida</taxon>
        <taxon>eudicotyledons</taxon>
        <taxon>Gunneridae</taxon>
        <taxon>Pentapetalae</taxon>
        <taxon>rosids</taxon>
        <taxon>fabids</taxon>
        <taxon>Fabales</taxon>
        <taxon>Fabaceae</taxon>
        <taxon>Papilionoideae</taxon>
        <taxon>50 kb inversion clade</taxon>
        <taxon>NPAAA clade</taxon>
        <taxon>indigoferoid/millettioid clade</taxon>
        <taxon>Phaseoleae</taxon>
        <taxon>Vigna</taxon>
    </lineage>
</organism>
<dbReference type="GO" id="GO:0005634">
    <property type="term" value="C:nucleus"/>
    <property type="evidence" value="ECO:0007669"/>
    <property type="project" value="UniProtKB-SubCell"/>
</dbReference>
<dbReference type="Gene3D" id="2.40.330.10">
    <property type="entry name" value="DNA-binding pseudobarrel domain"/>
    <property type="match status" value="1"/>
</dbReference>
<keyword evidence="6" id="KW-0539">Nucleus</keyword>
<reference evidence="8 9" key="1">
    <citation type="submission" date="2019-04" db="EMBL/GenBank/DDBJ databases">
        <title>An improved genome assembly and genetic linkage map for asparagus bean, Vigna unguiculata ssp. sesquipedialis.</title>
        <authorList>
            <person name="Xia Q."/>
            <person name="Zhang R."/>
            <person name="Dong Y."/>
        </authorList>
    </citation>
    <scope>NUCLEOTIDE SEQUENCE [LARGE SCALE GENOMIC DNA]</scope>
    <source>
        <tissue evidence="8">Leaf</tissue>
    </source>
</reference>